<keyword evidence="1" id="KW-0472">Membrane</keyword>
<keyword evidence="1" id="KW-1133">Transmembrane helix</keyword>
<organism evidence="2 3">
    <name type="scientific">Lacinutrix gracilariae</name>
    <dbReference type="NCBI Taxonomy" id="1747198"/>
    <lineage>
        <taxon>Bacteria</taxon>
        <taxon>Pseudomonadati</taxon>
        <taxon>Bacteroidota</taxon>
        <taxon>Flavobacteriia</taxon>
        <taxon>Flavobacteriales</taxon>
        <taxon>Flavobacteriaceae</taxon>
        <taxon>Lacinutrix</taxon>
    </lineage>
</organism>
<protein>
    <submittedName>
        <fullName evidence="2">Uncharacterized protein</fullName>
    </submittedName>
</protein>
<sequence>MQKIIKLKKVFLYIVFIAFALKPMYYVGQVLYYELNVDYIVETYCINTDKPELKCNGKCHLAKQLQSVSNDTKSSDAISSLIEAFSFVYFNEYPSVVFRPDFLIEGNEKSIFHNQNYTYNFAYSPFKPPMV</sequence>
<gene>
    <name evidence="2" type="ORF">ACFSSB_02685</name>
</gene>
<dbReference type="RefSeq" id="WP_379900680.1">
    <property type="nucleotide sequence ID" value="NZ_JBHULM010000004.1"/>
</dbReference>
<dbReference type="Proteomes" id="UP001597467">
    <property type="component" value="Unassembled WGS sequence"/>
</dbReference>
<dbReference type="EMBL" id="JBHULM010000004">
    <property type="protein sequence ID" value="MFD2541213.1"/>
    <property type="molecule type" value="Genomic_DNA"/>
</dbReference>
<comment type="caution">
    <text evidence="2">The sequence shown here is derived from an EMBL/GenBank/DDBJ whole genome shotgun (WGS) entry which is preliminary data.</text>
</comment>
<keyword evidence="3" id="KW-1185">Reference proteome</keyword>
<evidence type="ECO:0000313" key="2">
    <source>
        <dbReference type="EMBL" id="MFD2541213.1"/>
    </source>
</evidence>
<proteinExistence type="predicted"/>
<accession>A0ABW5JYH7</accession>
<evidence type="ECO:0000256" key="1">
    <source>
        <dbReference type="SAM" id="Phobius"/>
    </source>
</evidence>
<keyword evidence="1" id="KW-0812">Transmembrane</keyword>
<name>A0ABW5JYH7_9FLAO</name>
<feature type="transmembrane region" description="Helical" evidence="1">
    <location>
        <begin position="12"/>
        <end position="33"/>
    </location>
</feature>
<evidence type="ECO:0000313" key="3">
    <source>
        <dbReference type="Proteomes" id="UP001597467"/>
    </source>
</evidence>
<reference evidence="3" key="1">
    <citation type="journal article" date="2019" name="Int. J. Syst. Evol. Microbiol.">
        <title>The Global Catalogue of Microorganisms (GCM) 10K type strain sequencing project: providing services to taxonomists for standard genome sequencing and annotation.</title>
        <authorList>
            <consortium name="The Broad Institute Genomics Platform"/>
            <consortium name="The Broad Institute Genome Sequencing Center for Infectious Disease"/>
            <person name="Wu L."/>
            <person name="Ma J."/>
        </authorList>
    </citation>
    <scope>NUCLEOTIDE SEQUENCE [LARGE SCALE GENOMIC DNA]</scope>
    <source>
        <strain evidence="3">KCTC 42808</strain>
    </source>
</reference>